<dbReference type="InterPro" id="IPR000626">
    <property type="entry name" value="Ubiquitin-like_dom"/>
</dbReference>
<evidence type="ECO:0000313" key="11">
    <source>
        <dbReference type="EMBL" id="RAL60203.1"/>
    </source>
</evidence>
<feature type="region of interest" description="Disordered" evidence="9">
    <location>
        <begin position="306"/>
        <end position="364"/>
    </location>
</feature>
<keyword evidence="12" id="KW-1185">Reference proteome</keyword>
<evidence type="ECO:0000256" key="3">
    <source>
        <dbReference type="ARBA" id="ARBA00008430"/>
    </source>
</evidence>
<keyword evidence="4" id="KW-0963">Cytoplasm</keyword>
<comment type="subcellular location">
    <subcellularLocation>
        <location evidence="2">Cytoplasm</location>
    </subcellularLocation>
    <subcellularLocation>
        <location evidence="1">Nucleus</location>
    </subcellularLocation>
</comment>
<feature type="domain" description="Ubiquitin-like" evidence="10">
    <location>
        <begin position="1"/>
        <end position="76"/>
    </location>
</feature>
<comment type="caution">
    <text evidence="11">The sequence shown here is derived from an EMBL/GenBank/DDBJ whole genome shotgun (WGS) entry which is preliminary data.</text>
</comment>
<dbReference type="InterPro" id="IPR019956">
    <property type="entry name" value="Ubiquitin_dom"/>
</dbReference>
<dbReference type="Pfam" id="PF07576">
    <property type="entry name" value="BRAP2"/>
    <property type="match status" value="1"/>
</dbReference>
<feature type="compositionally biased region" description="Basic and acidic residues" evidence="9">
    <location>
        <begin position="309"/>
        <end position="321"/>
    </location>
</feature>
<dbReference type="PROSITE" id="PS50053">
    <property type="entry name" value="UBIQUITIN_2"/>
    <property type="match status" value="4"/>
</dbReference>
<proteinExistence type="inferred from homology"/>
<dbReference type="FunFam" id="3.10.20.90:FF:000004">
    <property type="entry name" value="Polyubiquitin Ubiquitin"/>
    <property type="match status" value="3"/>
</dbReference>
<dbReference type="PROSITE" id="PS00299">
    <property type="entry name" value="UBIQUITIN_1"/>
    <property type="match status" value="3"/>
</dbReference>
<dbReference type="InterPro" id="IPR019954">
    <property type="entry name" value="Ubiquitin_CS"/>
</dbReference>
<dbReference type="InterPro" id="IPR029071">
    <property type="entry name" value="Ubiquitin-like_domsf"/>
</dbReference>
<keyword evidence="5" id="KW-1017">Isopeptide bond</keyword>
<dbReference type="OrthoDB" id="428577at2759"/>
<keyword evidence="6" id="KW-0677">Repeat</keyword>
<feature type="domain" description="Ubiquitin-like" evidence="10">
    <location>
        <begin position="213"/>
        <end position="288"/>
    </location>
</feature>
<feature type="compositionally biased region" description="Acidic residues" evidence="9">
    <location>
        <begin position="821"/>
        <end position="832"/>
    </location>
</feature>
<sequence>MQIFVKTLTGKTITLEVESSDTIDNVKSKIQDKEGIPPDQQRLIFAGKQLEDGRTLSDYNIQKESTLHLVLRLRGGMQIFVKTLTGKTITLEVESSDTIDNVKSKIQDKEGIPPDQQRLIFAGKQLEDGRTLSDYNIQKESTLHLVLRLRGGMQIFVKTLTGKTITLEVESSDTIDNRLIFAGKQLEDGRTLSDYNIQKESTLHLVLRLRGGMQIFVKTLTGKTITLEVESSDTIDNVKSKIQDKEGIPPDQQRLIFAGKQLEDGRTLSDYNIQKESTLHLVLRLRGGSAGSSSIAGSPFRVVSSGEAWPEHKPVAWEQSRRRGGGTDSSTASVPEQHTENTLKGVGDQIRGSTKGTQGGGKATEVAKAGIIDCGPSRRSQPGESENLVILSTARDSQLEIGPPSASLVGKKRDLRTSRKDWRFGRVRVESLNMDRTRGYHSRGEGSQGAIVAMNTGLEPGGRVTKARFEELHNRENGLEFKNTEVGWGIVHLYREGEETPGLTGVEFIMQGLLRVLYMVLMKFRDGNIARKWKTEWDGKVFNSMEPETCHVMFIRSITFQTPASSRSNTSFPELSHDPFTPASIQNNLKPFPPPTPNLIELPTCPHLPLKTLPPPTILKIRLLVVAKHHYVPSAIAPTISGSASSAETLDAVDTKADTPKNTGKTPRTILPWKLKPQHVWDYAGDIWVHRLIRDKGDNSKVIELPSSRSRAHNPTAQDTDMVPREKLENAGLEFTHLLTSQLESQRVYFEELVGKAVAKASAASEKAVLASRDAESALMKLGVLERGVCEVDDGDGAESGEGFGAGEEEGGEGAGGCAGDGEEFEGGEAGF</sequence>
<dbReference type="InterPro" id="IPR050158">
    <property type="entry name" value="Ubiquitin_ubiquitin-like"/>
</dbReference>
<evidence type="ECO:0000256" key="5">
    <source>
        <dbReference type="ARBA" id="ARBA00022499"/>
    </source>
</evidence>
<evidence type="ECO:0000256" key="2">
    <source>
        <dbReference type="ARBA" id="ARBA00004496"/>
    </source>
</evidence>
<organism evidence="11 12">
    <name type="scientific">Monilinia fructigena</name>
    <dbReference type="NCBI Taxonomy" id="38457"/>
    <lineage>
        <taxon>Eukaryota</taxon>
        <taxon>Fungi</taxon>
        <taxon>Dikarya</taxon>
        <taxon>Ascomycota</taxon>
        <taxon>Pezizomycotina</taxon>
        <taxon>Leotiomycetes</taxon>
        <taxon>Helotiales</taxon>
        <taxon>Sclerotiniaceae</taxon>
        <taxon>Monilinia</taxon>
    </lineage>
</organism>
<dbReference type="InterPro" id="IPR011422">
    <property type="entry name" value="BRAP2/ETP1_RRM"/>
</dbReference>
<dbReference type="Pfam" id="PF00240">
    <property type="entry name" value="ubiquitin"/>
    <property type="match status" value="4"/>
</dbReference>
<protein>
    <recommendedName>
        <fullName evidence="10">Ubiquitin-like domain-containing protein</fullName>
    </recommendedName>
</protein>
<name>A0A395ILF4_9HELO</name>
<dbReference type="FunFam" id="3.10.20.90:FF:000469">
    <property type="entry name" value="Polyubiquitin-C"/>
    <property type="match status" value="1"/>
</dbReference>
<dbReference type="GO" id="GO:0005737">
    <property type="term" value="C:cytoplasm"/>
    <property type="evidence" value="ECO:0007669"/>
    <property type="project" value="UniProtKB-SubCell"/>
</dbReference>
<evidence type="ECO:0000256" key="4">
    <source>
        <dbReference type="ARBA" id="ARBA00022490"/>
    </source>
</evidence>
<evidence type="ECO:0000256" key="1">
    <source>
        <dbReference type="ARBA" id="ARBA00004123"/>
    </source>
</evidence>
<dbReference type="Gene3D" id="3.10.20.90">
    <property type="entry name" value="Phosphatidylinositol 3-kinase Catalytic Subunit, Chain A, domain 1"/>
    <property type="match status" value="4"/>
</dbReference>
<dbReference type="Proteomes" id="UP000249056">
    <property type="component" value="Unassembled WGS sequence"/>
</dbReference>
<dbReference type="PRINTS" id="PR00348">
    <property type="entry name" value="UBIQUITIN"/>
</dbReference>
<keyword evidence="7" id="KW-0832">Ubl conjugation</keyword>
<evidence type="ECO:0000256" key="9">
    <source>
        <dbReference type="SAM" id="MobiDB-lite"/>
    </source>
</evidence>
<feature type="region of interest" description="Disordered" evidence="9">
    <location>
        <begin position="794"/>
        <end position="832"/>
    </location>
</feature>
<feature type="domain" description="Ubiquitin-like" evidence="10">
    <location>
        <begin position="77"/>
        <end position="152"/>
    </location>
</feature>
<evidence type="ECO:0000259" key="10">
    <source>
        <dbReference type="PROSITE" id="PS50053"/>
    </source>
</evidence>
<evidence type="ECO:0000313" key="12">
    <source>
        <dbReference type="Proteomes" id="UP000249056"/>
    </source>
</evidence>
<evidence type="ECO:0000256" key="6">
    <source>
        <dbReference type="ARBA" id="ARBA00022737"/>
    </source>
</evidence>
<dbReference type="SMART" id="SM00213">
    <property type="entry name" value="UBQ"/>
    <property type="match status" value="4"/>
</dbReference>
<dbReference type="AlphaFoldDB" id="A0A395ILF4"/>
<accession>A0A395ILF4</accession>
<dbReference type="CDD" id="cd01803">
    <property type="entry name" value="Ubl_ubiquitin"/>
    <property type="match status" value="3"/>
</dbReference>
<keyword evidence="8" id="KW-0539">Nucleus</keyword>
<feature type="compositionally biased region" description="Polar residues" evidence="9">
    <location>
        <begin position="328"/>
        <end position="342"/>
    </location>
</feature>
<feature type="domain" description="Ubiquitin-like" evidence="10">
    <location>
        <begin position="165"/>
        <end position="212"/>
    </location>
</feature>
<dbReference type="PANTHER" id="PTHR10666">
    <property type="entry name" value="UBIQUITIN"/>
    <property type="match status" value="1"/>
</dbReference>
<gene>
    <name evidence="11" type="ORF">DID88_000824</name>
</gene>
<dbReference type="EMBL" id="QKRW01000043">
    <property type="protein sequence ID" value="RAL60203.1"/>
    <property type="molecule type" value="Genomic_DNA"/>
</dbReference>
<comment type="similarity">
    <text evidence="3">Belongs to the ubiquitin family.</text>
</comment>
<dbReference type="GO" id="GO:0005634">
    <property type="term" value="C:nucleus"/>
    <property type="evidence" value="ECO:0007669"/>
    <property type="project" value="UniProtKB-SubCell"/>
</dbReference>
<evidence type="ECO:0000256" key="8">
    <source>
        <dbReference type="ARBA" id="ARBA00023242"/>
    </source>
</evidence>
<dbReference type="SUPFAM" id="SSF54236">
    <property type="entry name" value="Ubiquitin-like"/>
    <property type="match status" value="4"/>
</dbReference>
<evidence type="ECO:0000256" key="7">
    <source>
        <dbReference type="ARBA" id="ARBA00022843"/>
    </source>
</evidence>
<reference evidence="11 12" key="1">
    <citation type="submission" date="2018-06" db="EMBL/GenBank/DDBJ databases">
        <title>Genome Sequence of the Brown Rot Fungal Pathogen Monilinia fructigena.</title>
        <authorList>
            <person name="Landi L."/>
            <person name="De Miccolis Angelini R.M."/>
            <person name="Pollastro S."/>
            <person name="Abate D."/>
            <person name="Faretra F."/>
            <person name="Romanazzi G."/>
        </authorList>
    </citation>
    <scope>NUCLEOTIDE SEQUENCE [LARGE SCALE GENOMIC DNA]</scope>
    <source>
        <strain evidence="11 12">Mfrg269</strain>
    </source>
</reference>